<dbReference type="PANTHER" id="PTHR34989:SF1">
    <property type="entry name" value="PROTEIN HDED"/>
    <property type="match status" value="1"/>
</dbReference>
<dbReference type="Proteomes" id="UP001314166">
    <property type="component" value="Unassembled WGS sequence"/>
</dbReference>
<feature type="transmembrane region" description="Helical" evidence="1">
    <location>
        <begin position="128"/>
        <end position="148"/>
    </location>
</feature>
<evidence type="ECO:0000313" key="3">
    <source>
        <dbReference type="Proteomes" id="UP001314166"/>
    </source>
</evidence>
<feature type="transmembrane region" description="Helical" evidence="1">
    <location>
        <begin position="36"/>
        <end position="55"/>
    </location>
</feature>
<dbReference type="InterPro" id="IPR052712">
    <property type="entry name" value="Acid_resist_chaperone_HdeD"/>
</dbReference>
<organism evidence="2 3">
    <name type="scientific">Fructobacillus evanidus</name>
    <dbReference type="NCBI Taxonomy" id="3064281"/>
    <lineage>
        <taxon>Bacteria</taxon>
        <taxon>Bacillati</taxon>
        <taxon>Bacillota</taxon>
        <taxon>Bacilli</taxon>
        <taxon>Lactobacillales</taxon>
        <taxon>Lactobacillaceae</taxon>
        <taxon>Fructobacillus</taxon>
    </lineage>
</organism>
<gene>
    <name evidence="2" type="ORF">R55214_HHFBAMCI_00131</name>
</gene>
<keyword evidence="3" id="KW-1185">Reference proteome</keyword>
<keyword evidence="1" id="KW-1133">Transmembrane helix</keyword>
<dbReference type="RefSeq" id="WP_338343177.1">
    <property type="nucleotide sequence ID" value="NZ_CAUZLH010000001.1"/>
</dbReference>
<keyword evidence="1" id="KW-0472">Membrane</keyword>
<feature type="transmembrane region" description="Helical" evidence="1">
    <location>
        <begin position="12"/>
        <end position="30"/>
    </location>
</feature>
<evidence type="ECO:0000313" key="2">
    <source>
        <dbReference type="EMBL" id="CAK1226255.1"/>
    </source>
</evidence>
<dbReference type="PANTHER" id="PTHR34989">
    <property type="entry name" value="PROTEIN HDED"/>
    <property type="match status" value="1"/>
</dbReference>
<keyword evidence="1" id="KW-0812">Transmembrane</keyword>
<dbReference type="InterPro" id="IPR005325">
    <property type="entry name" value="DUF308_memb"/>
</dbReference>
<name>A0ABM9MM74_9LACO</name>
<feature type="transmembrane region" description="Helical" evidence="1">
    <location>
        <begin position="67"/>
        <end position="85"/>
    </location>
</feature>
<sequence length="177" mass="19676">MDKFINKMRRSLGINGLLTALFGVFVIVWPEKSASFISMIIGFSLLVTGFVRFLASFNRKNEIDMNHIVNVMVSIVYWLAGIFIFADIKYATVSLLIVVGILVGIAWVSEGISQLTFLNGISNGRAVFVFLAIINIIAGVVLIISPFIGGLLLWEFLGFMLLFIGVMKLVQYFVIRS</sequence>
<dbReference type="Pfam" id="PF03729">
    <property type="entry name" value="DUF308"/>
    <property type="match status" value="2"/>
</dbReference>
<accession>A0ABM9MM74</accession>
<reference evidence="2 3" key="1">
    <citation type="submission" date="2023-10" db="EMBL/GenBank/DDBJ databases">
        <authorList>
            <person name="Botero Cardona J."/>
        </authorList>
    </citation>
    <scope>NUCLEOTIDE SEQUENCE [LARGE SCALE GENOMIC DNA]</scope>
    <source>
        <strain evidence="2 3">R-55214</strain>
    </source>
</reference>
<dbReference type="EMBL" id="CAUZMB010000001">
    <property type="protein sequence ID" value="CAK1226255.1"/>
    <property type="molecule type" value="Genomic_DNA"/>
</dbReference>
<evidence type="ECO:0000256" key="1">
    <source>
        <dbReference type="SAM" id="Phobius"/>
    </source>
</evidence>
<comment type="caution">
    <text evidence="2">The sequence shown here is derived from an EMBL/GenBank/DDBJ whole genome shotgun (WGS) entry which is preliminary data.</text>
</comment>
<protein>
    <submittedName>
        <fullName evidence="2">DUF308 family (HdeD)</fullName>
    </submittedName>
</protein>
<proteinExistence type="predicted"/>
<feature type="transmembrane region" description="Helical" evidence="1">
    <location>
        <begin position="91"/>
        <end position="108"/>
    </location>
</feature>
<feature type="transmembrane region" description="Helical" evidence="1">
    <location>
        <begin position="154"/>
        <end position="175"/>
    </location>
</feature>